<protein>
    <submittedName>
        <fullName evidence="1">Uncharacterized protein</fullName>
    </submittedName>
</protein>
<dbReference type="EMBL" id="JAMZMK010000034">
    <property type="protein sequence ID" value="KAI7758035.1"/>
    <property type="molecule type" value="Genomic_DNA"/>
</dbReference>
<proteinExistence type="predicted"/>
<sequence>MKTHTRNQAHRFSEWDFVMDGVILGADTRAITGMVAGMLSKIMPSGFPSDRWKTDRRVSTVTKVSSTVTHFCCFRVVNFIPITVSVDCVTASHWSTARDGYGWLL</sequence>
<keyword evidence="2" id="KW-1185">Reference proteome</keyword>
<evidence type="ECO:0000313" key="1">
    <source>
        <dbReference type="EMBL" id="KAI7758035.1"/>
    </source>
</evidence>
<evidence type="ECO:0000313" key="2">
    <source>
        <dbReference type="Proteomes" id="UP001206925"/>
    </source>
</evidence>
<name>A0AAD5GWH2_AMBAR</name>
<organism evidence="1 2">
    <name type="scientific">Ambrosia artemisiifolia</name>
    <name type="common">Common ragweed</name>
    <dbReference type="NCBI Taxonomy" id="4212"/>
    <lineage>
        <taxon>Eukaryota</taxon>
        <taxon>Viridiplantae</taxon>
        <taxon>Streptophyta</taxon>
        <taxon>Embryophyta</taxon>
        <taxon>Tracheophyta</taxon>
        <taxon>Spermatophyta</taxon>
        <taxon>Magnoliopsida</taxon>
        <taxon>eudicotyledons</taxon>
        <taxon>Gunneridae</taxon>
        <taxon>Pentapetalae</taxon>
        <taxon>asterids</taxon>
        <taxon>campanulids</taxon>
        <taxon>Asterales</taxon>
        <taxon>Asteraceae</taxon>
        <taxon>Asteroideae</taxon>
        <taxon>Heliantheae alliance</taxon>
        <taxon>Heliantheae</taxon>
        <taxon>Ambrosia</taxon>
    </lineage>
</organism>
<dbReference type="Proteomes" id="UP001206925">
    <property type="component" value="Unassembled WGS sequence"/>
</dbReference>
<reference evidence="1" key="1">
    <citation type="submission" date="2022-06" db="EMBL/GenBank/DDBJ databases">
        <title>Uncovering the hologenomic basis of an extraordinary plant invasion.</title>
        <authorList>
            <person name="Bieker V.C."/>
            <person name="Martin M.D."/>
            <person name="Gilbert T."/>
            <person name="Hodgins K."/>
            <person name="Battlay P."/>
            <person name="Petersen B."/>
            <person name="Wilson J."/>
        </authorList>
    </citation>
    <scope>NUCLEOTIDE SEQUENCE</scope>
    <source>
        <strain evidence="1">AA19_3_7</strain>
        <tissue evidence="1">Leaf</tissue>
    </source>
</reference>
<gene>
    <name evidence="1" type="ORF">M8C21_028275</name>
</gene>
<accession>A0AAD5GWH2</accession>
<comment type="caution">
    <text evidence="1">The sequence shown here is derived from an EMBL/GenBank/DDBJ whole genome shotgun (WGS) entry which is preliminary data.</text>
</comment>
<dbReference type="AlphaFoldDB" id="A0AAD5GWH2"/>